<dbReference type="InterPro" id="IPR028098">
    <property type="entry name" value="Glyco_trans_4-like_N"/>
</dbReference>
<keyword evidence="3" id="KW-1185">Reference proteome</keyword>
<dbReference type="SUPFAM" id="SSF53756">
    <property type="entry name" value="UDP-Glycosyltransferase/glycogen phosphorylase"/>
    <property type="match status" value="1"/>
</dbReference>
<accession>A0ABY9GK97</accession>
<feature type="domain" description="Glycosyltransferase subfamily 4-like N-terminal" evidence="1">
    <location>
        <begin position="18"/>
        <end position="119"/>
    </location>
</feature>
<gene>
    <name evidence="2" type="ORF">PSH88_17720</name>
</gene>
<keyword evidence="2" id="KW-0808">Transferase</keyword>
<protein>
    <submittedName>
        <fullName evidence="2">Glycosyltransferase</fullName>
        <ecNumber evidence="2">2.4.-.-</ecNumber>
    </submittedName>
</protein>
<dbReference type="Proteomes" id="UP001230768">
    <property type="component" value="Chromosome"/>
</dbReference>
<dbReference type="Pfam" id="PF13439">
    <property type="entry name" value="Glyco_transf_4"/>
    <property type="match status" value="1"/>
</dbReference>
<dbReference type="Gene3D" id="3.40.50.2000">
    <property type="entry name" value="Glycogen Phosphorylase B"/>
    <property type="match status" value="1"/>
</dbReference>
<evidence type="ECO:0000313" key="3">
    <source>
        <dbReference type="Proteomes" id="UP001230768"/>
    </source>
</evidence>
<dbReference type="EMBL" id="CP117430">
    <property type="protein sequence ID" value="WLI16182.1"/>
    <property type="molecule type" value="Genomic_DNA"/>
</dbReference>
<name>A0ABY9GK97_9PSED</name>
<keyword evidence="2" id="KW-0328">Glycosyltransferase</keyword>
<proteinExistence type="predicted"/>
<dbReference type="RefSeq" id="WP_305421774.1">
    <property type="nucleotide sequence ID" value="NZ_CP117430.1"/>
</dbReference>
<dbReference type="GO" id="GO:0016757">
    <property type="term" value="F:glycosyltransferase activity"/>
    <property type="evidence" value="ECO:0007669"/>
    <property type="project" value="UniProtKB-KW"/>
</dbReference>
<sequence>MRIAQIAPLTERCPPRLYGGTERIVSYLTEELVRQGHDVTLFASGDSQTSARLESGAHQALRFDPRIKDGAPHHILMLDQVLRQADQFDVMHFHVDIFHFPLIRHLAGRSVTTLHGRLDRCRQNRPSAG</sequence>
<reference evidence="2 3" key="1">
    <citation type="submission" date="2023-02" db="EMBL/GenBank/DDBJ databases">
        <title>Evolution of Hrp T3SS in non-pathogenic Pseudomonas fluorescens.</title>
        <authorList>
            <person name="Liao K."/>
            <person name="Wei H."/>
            <person name="Gu Y."/>
        </authorList>
    </citation>
    <scope>NUCLEOTIDE SEQUENCE [LARGE SCALE GENOMIC DNA]</scope>
    <source>
        <strain evidence="2 3">FP607</strain>
    </source>
</reference>
<evidence type="ECO:0000259" key="1">
    <source>
        <dbReference type="Pfam" id="PF13439"/>
    </source>
</evidence>
<evidence type="ECO:0000313" key="2">
    <source>
        <dbReference type="EMBL" id="WLI16182.1"/>
    </source>
</evidence>
<dbReference type="EC" id="2.4.-.-" evidence="2"/>
<organism evidence="2 3">
    <name type="scientific">Pseudomonas wuhanensis</name>
    <dbReference type="NCBI Taxonomy" id="2954098"/>
    <lineage>
        <taxon>Bacteria</taxon>
        <taxon>Pseudomonadati</taxon>
        <taxon>Pseudomonadota</taxon>
        <taxon>Gammaproteobacteria</taxon>
        <taxon>Pseudomonadales</taxon>
        <taxon>Pseudomonadaceae</taxon>
        <taxon>Pseudomonas</taxon>
    </lineage>
</organism>